<dbReference type="InterPro" id="IPR005886">
    <property type="entry name" value="UDP_G4E"/>
</dbReference>
<evidence type="ECO:0000313" key="11">
    <source>
        <dbReference type="EMBL" id="MBB4118463.1"/>
    </source>
</evidence>
<dbReference type="SUPFAM" id="SSF51735">
    <property type="entry name" value="NAD(P)-binding Rossmann-fold domains"/>
    <property type="match status" value="1"/>
</dbReference>
<evidence type="ECO:0000256" key="9">
    <source>
        <dbReference type="RuleBase" id="RU366046"/>
    </source>
</evidence>
<dbReference type="PANTHER" id="PTHR43725">
    <property type="entry name" value="UDP-GLUCOSE 4-EPIMERASE"/>
    <property type="match status" value="1"/>
</dbReference>
<comment type="cofactor">
    <cofactor evidence="2 9">
        <name>NAD(+)</name>
        <dbReference type="ChEBI" id="CHEBI:57540"/>
    </cofactor>
</comment>
<reference evidence="11 12" key="1">
    <citation type="submission" date="2020-08" db="EMBL/GenBank/DDBJ databases">
        <title>Genomic Encyclopedia of Type Strains, Phase IV (KMG-IV): sequencing the most valuable type-strain genomes for metagenomic binning, comparative biology and taxonomic classification.</title>
        <authorList>
            <person name="Goeker M."/>
        </authorList>
    </citation>
    <scope>NUCLEOTIDE SEQUENCE [LARGE SCALE GENOMIC DNA]</scope>
    <source>
        <strain evidence="11 12">DSM 29568</strain>
    </source>
</reference>
<keyword evidence="12" id="KW-1185">Reference proteome</keyword>
<evidence type="ECO:0000256" key="8">
    <source>
        <dbReference type="ARBA" id="ARBA00023235"/>
    </source>
</evidence>
<feature type="domain" description="NAD(P)-binding" evidence="10">
    <location>
        <begin position="5"/>
        <end position="324"/>
    </location>
</feature>
<dbReference type="GO" id="GO:0003978">
    <property type="term" value="F:UDP-glucose 4-epimerase activity"/>
    <property type="evidence" value="ECO:0007669"/>
    <property type="project" value="UniProtKB-UniRule"/>
</dbReference>
<keyword evidence="7 9" id="KW-0520">NAD</keyword>
<evidence type="ECO:0000256" key="1">
    <source>
        <dbReference type="ARBA" id="ARBA00000083"/>
    </source>
</evidence>
<dbReference type="PANTHER" id="PTHR43725:SF47">
    <property type="entry name" value="UDP-GLUCOSE 4-EPIMERASE"/>
    <property type="match status" value="1"/>
</dbReference>
<dbReference type="EMBL" id="JACIFO010000002">
    <property type="protein sequence ID" value="MBB4118463.1"/>
    <property type="molecule type" value="Genomic_DNA"/>
</dbReference>
<dbReference type="UniPathway" id="UPA00214"/>
<accession>A0A840EPD5</accession>
<dbReference type="EC" id="5.1.3.2" evidence="5 9"/>
<keyword evidence="9" id="KW-0119">Carbohydrate metabolism</keyword>
<evidence type="ECO:0000313" key="12">
    <source>
        <dbReference type="Proteomes" id="UP000553034"/>
    </source>
</evidence>
<dbReference type="InterPro" id="IPR016040">
    <property type="entry name" value="NAD(P)-bd_dom"/>
</dbReference>
<dbReference type="GO" id="GO:0006012">
    <property type="term" value="P:galactose metabolic process"/>
    <property type="evidence" value="ECO:0007669"/>
    <property type="project" value="UniProtKB-UniPathway"/>
</dbReference>
<evidence type="ECO:0000259" key="10">
    <source>
        <dbReference type="Pfam" id="PF16363"/>
    </source>
</evidence>
<protein>
    <recommendedName>
        <fullName evidence="6 9">UDP-glucose 4-epimerase</fullName>
        <ecNumber evidence="5 9">5.1.3.2</ecNumber>
    </recommendedName>
</protein>
<evidence type="ECO:0000256" key="2">
    <source>
        <dbReference type="ARBA" id="ARBA00001911"/>
    </source>
</evidence>
<sequence>MKTILVTGGLGYIGSHTVVELIQSNYKVIIIDDLSNTNISVLDSIHKITGMLPTFYPYDLKNEALVSKVFNQHCFDGVIHFAAYKSVGKSQKEPLHYYKNNLYGLINLLQEMERNTLTNFIFSSSCTVYGQADKMPIDENTPLKKPESTYGKTKQMGEEIIEDFVKAYTKKATILRYFNPIGSHPSGLIGELPNGAPDNLIPYVAQVASGIRDYLSIFGKNYPTPDGTAIRDYIYVKDLAEAHVSSLNNLLNNTQKQGLDIYNLGTGKGHSVLEIVKTFEKVNLLKIPYKIEGKRPGDITIAYANANKAKNELNWQTKTTIEEALISVWNWQKTLKEKEKL</sequence>
<evidence type="ECO:0000256" key="7">
    <source>
        <dbReference type="ARBA" id="ARBA00023027"/>
    </source>
</evidence>
<dbReference type="NCBIfam" id="TIGR01179">
    <property type="entry name" value="galE"/>
    <property type="match status" value="1"/>
</dbReference>
<dbReference type="Pfam" id="PF16363">
    <property type="entry name" value="GDP_Man_Dehyd"/>
    <property type="match status" value="1"/>
</dbReference>
<organism evidence="11 12">
    <name type="scientific">Mesonia hippocampi</name>
    <dbReference type="NCBI Taxonomy" id="1628250"/>
    <lineage>
        <taxon>Bacteria</taxon>
        <taxon>Pseudomonadati</taxon>
        <taxon>Bacteroidota</taxon>
        <taxon>Flavobacteriia</taxon>
        <taxon>Flavobacteriales</taxon>
        <taxon>Flavobacteriaceae</taxon>
        <taxon>Mesonia</taxon>
    </lineage>
</organism>
<evidence type="ECO:0000256" key="4">
    <source>
        <dbReference type="ARBA" id="ARBA00007637"/>
    </source>
</evidence>
<evidence type="ECO:0000256" key="6">
    <source>
        <dbReference type="ARBA" id="ARBA00018569"/>
    </source>
</evidence>
<dbReference type="RefSeq" id="WP_183476567.1">
    <property type="nucleotide sequence ID" value="NZ_JACIFO010000002.1"/>
</dbReference>
<dbReference type="Gene3D" id="3.90.25.10">
    <property type="entry name" value="UDP-galactose 4-epimerase, domain 1"/>
    <property type="match status" value="1"/>
</dbReference>
<comment type="caution">
    <text evidence="11">The sequence shown here is derived from an EMBL/GenBank/DDBJ whole genome shotgun (WGS) entry which is preliminary data.</text>
</comment>
<proteinExistence type="inferred from homology"/>
<dbReference type="Gene3D" id="3.40.50.720">
    <property type="entry name" value="NAD(P)-binding Rossmann-like Domain"/>
    <property type="match status" value="1"/>
</dbReference>
<comment type="pathway">
    <text evidence="3 9">Carbohydrate metabolism; galactose metabolism.</text>
</comment>
<comment type="subunit">
    <text evidence="9">Homodimer.</text>
</comment>
<dbReference type="Proteomes" id="UP000553034">
    <property type="component" value="Unassembled WGS sequence"/>
</dbReference>
<keyword evidence="8 9" id="KW-0413">Isomerase</keyword>
<evidence type="ECO:0000256" key="5">
    <source>
        <dbReference type="ARBA" id="ARBA00013189"/>
    </source>
</evidence>
<dbReference type="CDD" id="cd05247">
    <property type="entry name" value="UDP_G4E_1_SDR_e"/>
    <property type="match status" value="1"/>
</dbReference>
<dbReference type="InterPro" id="IPR036291">
    <property type="entry name" value="NAD(P)-bd_dom_sf"/>
</dbReference>
<comment type="catalytic activity">
    <reaction evidence="1 9">
        <text>UDP-alpha-D-glucose = UDP-alpha-D-galactose</text>
        <dbReference type="Rhea" id="RHEA:22168"/>
        <dbReference type="ChEBI" id="CHEBI:58885"/>
        <dbReference type="ChEBI" id="CHEBI:66914"/>
        <dbReference type="EC" id="5.1.3.2"/>
    </reaction>
</comment>
<evidence type="ECO:0000256" key="3">
    <source>
        <dbReference type="ARBA" id="ARBA00004947"/>
    </source>
</evidence>
<gene>
    <name evidence="11" type="ORF">GGR32_000737</name>
</gene>
<dbReference type="GO" id="GO:0005829">
    <property type="term" value="C:cytosol"/>
    <property type="evidence" value="ECO:0007669"/>
    <property type="project" value="TreeGrafter"/>
</dbReference>
<name>A0A840EPD5_9FLAO</name>
<comment type="similarity">
    <text evidence="4 9">Belongs to the NAD(P)-dependent epimerase/dehydratase family.</text>
</comment>
<dbReference type="AlphaFoldDB" id="A0A840EPD5"/>